<sequence length="76" mass="8929">MHLQLCLRQDCDLFFRFEFILEIQKNGFFDLLEEFFKVPPIGEDAVSDCASRSTAVFIDRFKSDDHDVNSRDEYGT</sequence>
<proteinExistence type="predicted"/>
<name>A0A1M4MMP5_9EURY</name>
<dbReference type="EMBL" id="FMID01000047">
    <property type="protein sequence ID" value="SCL76146.1"/>
    <property type="molecule type" value="Genomic_DNA"/>
</dbReference>
<organism evidence="1 2">
    <name type="scientific">Methanoculleus chikugoensis</name>
    <dbReference type="NCBI Taxonomy" id="118126"/>
    <lineage>
        <taxon>Archaea</taxon>
        <taxon>Methanobacteriati</taxon>
        <taxon>Methanobacteriota</taxon>
        <taxon>Stenosarchaea group</taxon>
        <taxon>Methanomicrobia</taxon>
        <taxon>Methanomicrobiales</taxon>
        <taxon>Methanomicrobiaceae</taxon>
        <taxon>Methanoculleus</taxon>
    </lineage>
</organism>
<evidence type="ECO:0000313" key="2">
    <source>
        <dbReference type="Proteomes" id="UP000184671"/>
    </source>
</evidence>
<protein>
    <submittedName>
        <fullName evidence="1">Uncharacterized protein</fullName>
    </submittedName>
</protein>
<accession>A0A1M4MMP5</accession>
<dbReference type="Proteomes" id="UP000184671">
    <property type="component" value="Unassembled WGS sequence"/>
</dbReference>
<evidence type="ECO:0000313" key="1">
    <source>
        <dbReference type="EMBL" id="SCL76146.1"/>
    </source>
</evidence>
<dbReference type="RefSeq" id="WP_074370371.1">
    <property type="nucleotide sequence ID" value="NZ_FMID01000047.1"/>
</dbReference>
<dbReference type="STRING" id="118126.L21_2067"/>
<gene>
    <name evidence="1" type="ORF">L21_2067</name>
</gene>
<reference evidence="1 2" key="1">
    <citation type="submission" date="2016-08" db="EMBL/GenBank/DDBJ databases">
        <authorList>
            <person name="Seilhamer J.J."/>
        </authorList>
    </citation>
    <scope>NUCLEOTIDE SEQUENCE [LARGE SCALE GENOMIC DNA]</scope>
    <source>
        <strain evidence="1">L21-II-0</strain>
    </source>
</reference>
<dbReference type="AlphaFoldDB" id="A0A1M4MMP5"/>